<dbReference type="Proteomes" id="UP000316759">
    <property type="component" value="Unassembled WGS sequence"/>
</dbReference>
<gene>
    <name evidence="3" type="ORF">FGIG_12213</name>
</gene>
<evidence type="ECO:0000313" key="4">
    <source>
        <dbReference type="Proteomes" id="UP000316759"/>
    </source>
</evidence>
<sequence length="90" mass="10238">MECKISVCILPHPIRLALAATFRSFYYEIKDQPKEACDLAQKSFDEALAELDTLGEDSYKDSTLIMQLLRDNLPLWTTDQPENEVDAGDK</sequence>
<dbReference type="PANTHER" id="PTHR18860">
    <property type="entry name" value="14-3-3 PROTEIN"/>
    <property type="match status" value="1"/>
</dbReference>
<dbReference type="InterPro" id="IPR000308">
    <property type="entry name" value="14-3-3"/>
</dbReference>
<feature type="domain" description="14-3-3" evidence="2">
    <location>
        <begin position="12"/>
        <end position="77"/>
    </location>
</feature>
<dbReference type="STRING" id="46835.A0A504YHS9"/>
<accession>A0A504YHS9</accession>
<protein>
    <submittedName>
        <fullName evidence="3">14-3-3 protein beta/alpha</fullName>
    </submittedName>
</protein>
<evidence type="ECO:0000259" key="2">
    <source>
        <dbReference type="Pfam" id="PF00244"/>
    </source>
</evidence>
<dbReference type="InterPro" id="IPR036815">
    <property type="entry name" value="14-3-3_dom_sf"/>
</dbReference>
<name>A0A504YHS9_FASGI</name>
<evidence type="ECO:0000256" key="1">
    <source>
        <dbReference type="ARBA" id="ARBA00006141"/>
    </source>
</evidence>
<dbReference type="SUPFAM" id="SSF48445">
    <property type="entry name" value="14-3-3 protein"/>
    <property type="match status" value="1"/>
</dbReference>
<dbReference type="EMBL" id="SUNJ01009003">
    <property type="protein sequence ID" value="TPP60764.1"/>
    <property type="molecule type" value="Genomic_DNA"/>
</dbReference>
<dbReference type="Gene3D" id="1.20.190.20">
    <property type="entry name" value="14-3-3 domain"/>
    <property type="match status" value="1"/>
</dbReference>
<keyword evidence="4" id="KW-1185">Reference proteome</keyword>
<comment type="caution">
    <text evidence="3">The sequence shown here is derived from an EMBL/GenBank/DDBJ whole genome shotgun (WGS) entry which is preliminary data.</text>
</comment>
<dbReference type="PRINTS" id="PR00305">
    <property type="entry name" value="1433ZETA"/>
</dbReference>
<dbReference type="Pfam" id="PF00244">
    <property type="entry name" value="14-3-3"/>
    <property type="match status" value="1"/>
</dbReference>
<proteinExistence type="inferred from homology"/>
<organism evidence="3 4">
    <name type="scientific">Fasciola gigantica</name>
    <name type="common">Giant liver fluke</name>
    <dbReference type="NCBI Taxonomy" id="46835"/>
    <lineage>
        <taxon>Eukaryota</taxon>
        <taxon>Metazoa</taxon>
        <taxon>Spiralia</taxon>
        <taxon>Lophotrochozoa</taxon>
        <taxon>Platyhelminthes</taxon>
        <taxon>Trematoda</taxon>
        <taxon>Digenea</taxon>
        <taxon>Plagiorchiida</taxon>
        <taxon>Echinostomata</taxon>
        <taxon>Echinostomatoidea</taxon>
        <taxon>Fasciolidae</taxon>
        <taxon>Fasciola</taxon>
    </lineage>
</organism>
<comment type="similarity">
    <text evidence="1">Belongs to the 14-3-3 family.</text>
</comment>
<dbReference type="AlphaFoldDB" id="A0A504YHS9"/>
<reference evidence="3 4" key="1">
    <citation type="submission" date="2019-04" db="EMBL/GenBank/DDBJ databases">
        <title>Annotation for the trematode Fasciola gigantica.</title>
        <authorList>
            <person name="Choi Y.-J."/>
        </authorList>
    </citation>
    <scope>NUCLEOTIDE SEQUENCE [LARGE SCALE GENOMIC DNA]</scope>
    <source>
        <strain evidence="3">Uganda_cow_1</strain>
    </source>
</reference>
<dbReference type="OrthoDB" id="10260625at2759"/>
<evidence type="ECO:0000313" key="3">
    <source>
        <dbReference type="EMBL" id="TPP60764.1"/>
    </source>
</evidence>
<dbReference type="InterPro" id="IPR023410">
    <property type="entry name" value="14-3-3_domain"/>
</dbReference>